<dbReference type="OrthoDB" id="670587at2"/>
<protein>
    <submittedName>
        <fullName evidence="2">Uncharacterized protein</fullName>
    </submittedName>
</protein>
<sequence>MALWILFREEKNYLKILWFILLMVFGFFTGALYVLIQLYRSQGDWLSFFLGHQKERLLKQSIKNRS</sequence>
<dbReference type="KEGG" id="abra:BN85315730"/>
<keyword evidence="1" id="KW-0812">Transmembrane</keyword>
<proteinExistence type="predicted"/>
<keyword evidence="1" id="KW-0472">Membrane</keyword>
<feature type="transmembrane region" description="Helical" evidence="1">
    <location>
        <begin position="16"/>
        <end position="36"/>
    </location>
</feature>
<evidence type="ECO:0000313" key="2">
    <source>
        <dbReference type="EMBL" id="CCV66594.1"/>
    </source>
</evidence>
<dbReference type="EMBL" id="FO681348">
    <property type="protein sequence ID" value="CCV66594.1"/>
    <property type="molecule type" value="Genomic_DNA"/>
</dbReference>
<evidence type="ECO:0000256" key="1">
    <source>
        <dbReference type="SAM" id="Phobius"/>
    </source>
</evidence>
<evidence type="ECO:0000313" key="3">
    <source>
        <dbReference type="Proteomes" id="UP000032737"/>
    </source>
</evidence>
<reference evidence="2 3" key="1">
    <citation type="journal article" date="2013" name="J. Mol. Microbiol. Biotechnol.">
        <title>Analysis of the Complete Genomes of Acholeplasma brassicae , A. palmae and A. laidlawii and Their Comparison to the Obligate Parasites from ' Candidatus Phytoplasma'.</title>
        <authorList>
            <person name="Kube M."/>
            <person name="Siewert C."/>
            <person name="Migdoll A.M."/>
            <person name="Duduk B."/>
            <person name="Holz S."/>
            <person name="Rabus R."/>
            <person name="Seemuller E."/>
            <person name="Mitrovic J."/>
            <person name="Muller I."/>
            <person name="Buttner C."/>
            <person name="Reinhardt R."/>
        </authorList>
    </citation>
    <scope>NUCLEOTIDE SEQUENCE [LARGE SCALE GENOMIC DNA]</scope>
    <source>
        <strain evidence="3">0502</strain>
    </source>
</reference>
<dbReference type="Proteomes" id="UP000032737">
    <property type="component" value="Chromosome"/>
</dbReference>
<accession>U4KTF4</accession>
<dbReference type="HOGENOM" id="CLU_2821176_0_0_14"/>
<dbReference type="STRING" id="61635.BN85315730"/>
<keyword evidence="1" id="KW-1133">Transmembrane helix</keyword>
<organism evidence="2 3">
    <name type="scientific">Acholeplasma brassicae</name>
    <dbReference type="NCBI Taxonomy" id="61635"/>
    <lineage>
        <taxon>Bacteria</taxon>
        <taxon>Bacillati</taxon>
        <taxon>Mycoplasmatota</taxon>
        <taxon>Mollicutes</taxon>
        <taxon>Acholeplasmatales</taxon>
        <taxon>Acholeplasmataceae</taxon>
        <taxon>Acholeplasma</taxon>
    </lineage>
</organism>
<name>U4KTF4_9MOLU</name>
<keyword evidence="3" id="KW-1185">Reference proteome</keyword>
<dbReference type="AlphaFoldDB" id="U4KTF4"/>
<gene>
    <name evidence="2" type="ORF">BN85315730</name>
</gene>